<evidence type="ECO:0000259" key="1">
    <source>
        <dbReference type="PROSITE" id="PS50943"/>
    </source>
</evidence>
<organism evidence="2 3">
    <name type="scientific">Actinopolyspora mortivallis</name>
    <dbReference type="NCBI Taxonomy" id="33906"/>
    <lineage>
        <taxon>Bacteria</taxon>
        <taxon>Bacillati</taxon>
        <taxon>Actinomycetota</taxon>
        <taxon>Actinomycetes</taxon>
        <taxon>Actinopolysporales</taxon>
        <taxon>Actinopolysporaceae</taxon>
        <taxon>Actinopolyspora</taxon>
    </lineage>
</organism>
<dbReference type="Pfam" id="PF01381">
    <property type="entry name" value="HTH_3"/>
    <property type="match status" value="1"/>
</dbReference>
<dbReference type="RefSeq" id="WP_106113562.1">
    <property type="nucleotide sequence ID" value="NZ_PVSR01000011.1"/>
</dbReference>
<dbReference type="CDD" id="cd00093">
    <property type="entry name" value="HTH_XRE"/>
    <property type="match status" value="1"/>
</dbReference>
<dbReference type="InterPro" id="IPR001387">
    <property type="entry name" value="Cro/C1-type_HTH"/>
</dbReference>
<feature type="domain" description="HTH cro/C1-type" evidence="1">
    <location>
        <begin position="40"/>
        <end position="77"/>
    </location>
</feature>
<dbReference type="EMBL" id="PVSR01000011">
    <property type="protein sequence ID" value="PRW63675.1"/>
    <property type="molecule type" value="Genomic_DNA"/>
</dbReference>
<dbReference type="InterPro" id="IPR010982">
    <property type="entry name" value="Lambda_DNA-bd_dom_sf"/>
</dbReference>
<dbReference type="InParanoid" id="A0A2T0GX24"/>
<dbReference type="SMART" id="SM00530">
    <property type="entry name" value="HTH_XRE"/>
    <property type="match status" value="1"/>
</dbReference>
<proteinExistence type="predicted"/>
<reference evidence="2 3" key="1">
    <citation type="submission" date="2018-03" db="EMBL/GenBank/DDBJ databases">
        <title>Actinopolyspora mortivallis from Sahara, screening for active biomolecules.</title>
        <authorList>
            <person name="Selama O."/>
            <person name="Wellington E.M.H."/>
            <person name="Hacene H."/>
        </authorList>
    </citation>
    <scope>NUCLEOTIDE SEQUENCE [LARGE SCALE GENOMIC DNA]</scope>
    <source>
        <strain evidence="2 3">M5A</strain>
    </source>
</reference>
<gene>
    <name evidence="2" type="ORF">CEP50_09435</name>
</gene>
<comment type="caution">
    <text evidence="2">The sequence shown here is derived from an EMBL/GenBank/DDBJ whole genome shotgun (WGS) entry which is preliminary data.</text>
</comment>
<dbReference type="GO" id="GO:0003677">
    <property type="term" value="F:DNA binding"/>
    <property type="evidence" value="ECO:0007669"/>
    <property type="project" value="InterPro"/>
</dbReference>
<dbReference type="Proteomes" id="UP000239352">
    <property type="component" value="Unassembled WGS sequence"/>
</dbReference>
<dbReference type="PROSITE" id="PS50943">
    <property type="entry name" value="HTH_CROC1"/>
    <property type="match status" value="1"/>
</dbReference>
<protein>
    <recommendedName>
        <fullName evidence="1">HTH cro/C1-type domain-containing protein</fullName>
    </recommendedName>
</protein>
<dbReference type="Gene3D" id="1.10.260.40">
    <property type="entry name" value="lambda repressor-like DNA-binding domains"/>
    <property type="match status" value="1"/>
</dbReference>
<accession>A0A2T0GX24</accession>
<dbReference type="STRING" id="1050202.GCA_000384035_01405"/>
<keyword evidence="3" id="KW-1185">Reference proteome</keyword>
<name>A0A2T0GX24_ACTMO</name>
<dbReference type="SUPFAM" id="SSF47413">
    <property type="entry name" value="lambda repressor-like DNA-binding domains"/>
    <property type="match status" value="1"/>
</dbReference>
<sequence>MDDEENVEGFPLGERISFLRRILPKPGGGRYTWDEVVAGTGVGRSYLYELRAGNKTDPSMRIVKALAEFFSVPVDFLVAEDERALRYARQMDTAVRLGEADVVHIAARSGELSPHNRRLVCELVERLAALENEANSGER</sequence>
<dbReference type="AlphaFoldDB" id="A0A2T0GX24"/>
<evidence type="ECO:0000313" key="2">
    <source>
        <dbReference type="EMBL" id="PRW63675.1"/>
    </source>
</evidence>
<evidence type="ECO:0000313" key="3">
    <source>
        <dbReference type="Proteomes" id="UP000239352"/>
    </source>
</evidence>